<name>A0A6N1MIA7_ACILW</name>
<reference evidence="1 2" key="1">
    <citation type="submission" date="2019-11" db="EMBL/GenBank/DDBJ databases">
        <title>FDA dAtabase for Regulatory Grade micrObial Sequences (FDA-ARGOS): Supporting development and validation of Infectious Disease Dx tests.</title>
        <authorList>
            <person name="Patel R."/>
            <person name="Rucinski S."/>
            <person name="Tallon L."/>
            <person name="Sadzewicz L."/>
            <person name="Vavikolanu K."/>
            <person name="Mehta A."/>
            <person name="Aluvathingal J."/>
            <person name="Nadendla S."/>
            <person name="Nandy P."/>
            <person name="Geyer C."/>
            <person name="Yan Y."/>
            <person name="Sichtig H."/>
        </authorList>
    </citation>
    <scope>NUCLEOTIDE SEQUENCE [LARGE SCALE GENOMIC DNA]</scope>
    <source>
        <strain evidence="1 2">FDAARGOS_557</strain>
    </source>
</reference>
<dbReference type="Proteomes" id="UP000509126">
    <property type="component" value="Chromosome"/>
</dbReference>
<accession>A0A6N1MIA7</accession>
<dbReference type="EMBL" id="CP054803">
    <property type="protein sequence ID" value="QKU21733.1"/>
    <property type="molecule type" value="Genomic_DNA"/>
</dbReference>
<gene>
    <name evidence="1" type="ORF">FOB19_10170</name>
</gene>
<organism evidence="1 2">
    <name type="scientific">Acinetobacter lwoffii</name>
    <dbReference type="NCBI Taxonomy" id="28090"/>
    <lineage>
        <taxon>Bacteria</taxon>
        <taxon>Pseudomonadati</taxon>
        <taxon>Pseudomonadota</taxon>
        <taxon>Gammaproteobacteria</taxon>
        <taxon>Moraxellales</taxon>
        <taxon>Moraxellaceae</taxon>
        <taxon>Acinetobacter</taxon>
    </lineage>
</organism>
<dbReference type="RefSeq" id="WP_174894457.1">
    <property type="nucleotide sequence ID" value="NZ_CP054803.1"/>
</dbReference>
<evidence type="ECO:0000313" key="2">
    <source>
        <dbReference type="Proteomes" id="UP000509126"/>
    </source>
</evidence>
<protein>
    <submittedName>
        <fullName evidence="1">Uncharacterized protein</fullName>
    </submittedName>
</protein>
<sequence>MQCESKKHKDEAAFDLHVDYQAWVKTQDFYPTLLANRGTALFLRDGDEYRYMPVRVGYKAYQMIQSNRGTI</sequence>
<proteinExistence type="predicted"/>
<dbReference type="AlphaFoldDB" id="A0A6N1MIA7"/>
<evidence type="ECO:0000313" key="1">
    <source>
        <dbReference type="EMBL" id="QKU21733.1"/>
    </source>
</evidence>